<dbReference type="GO" id="GO:0004808">
    <property type="term" value="F:tRNA (5-methylaminomethyl-2-thiouridylate)(34)-methyltransferase activity"/>
    <property type="evidence" value="ECO:0007669"/>
    <property type="project" value="UniProtKB-EC"/>
</dbReference>
<dbReference type="InterPro" id="IPR036188">
    <property type="entry name" value="FAD/NAD-bd_sf"/>
</dbReference>
<keyword evidence="2 10" id="KW-0489">Methyltransferase</keyword>
<dbReference type="Gene3D" id="3.30.9.10">
    <property type="entry name" value="D-Amino Acid Oxidase, subunit A, domain 2"/>
    <property type="match status" value="1"/>
</dbReference>
<evidence type="ECO:0000256" key="9">
    <source>
        <dbReference type="ARBA" id="ARBA00023268"/>
    </source>
</evidence>
<keyword evidence="7 10" id="KW-0274">FAD</keyword>
<dbReference type="Proteomes" id="UP001138621">
    <property type="component" value="Unassembled WGS sequence"/>
</dbReference>
<dbReference type="EMBL" id="JAAMRD010000004">
    <property type="protein sequence ID" value="MBA1304271.1"/>
    <property type="molecule type" value="Genomic_DNA"/>
</dbReference>
<reference evidence="13" key="1">
    <citation type="submission" date="2020-02" db="EMBL/GenBank/DDBJ databases">
        <title>Synteny-based analysis reveals conserved mechanism for high triclosan tolerance in Pseudomonas, as well as instances of horizontal transfer.</title>
        <authorList>
            <person name="Mcfarland A.G."/>
            <person name="Bertucci H.K."/>
            <person name="Litmann E."/>
            <person name="Shen J."/>
            <person name="Huttenhower C."/>
            <person name="Hartmann E.M."/>
        </authorList>
    </citation>
    <scope>NUCLEOTIDE SEQUENCE</scope>
    <source>
        <strain evidence="13">109A1</strain>
    </source>
</reference>
<dbReference type="HAMAP" id="MF_01102">
    <property type="entry name" value="MnmC"/>
    <property type="match status" value="1"/>
</dbReference>
<protein>
    <recommendedName>
        <fullName evidence="10">tRNA 5-methylaminomethyl-2-thiouridine biosynthesis bifunctional protein MnmC</fullName>
        <shortName evidence="10">tRNA mnm(5)s(2)U biosynthesis bifunctional protein</shortName>
    </recommendedName>
    <domain>
        <recommendedName>
            <fullName evidence="10">tRNA (mnm(5)s(2)U34)-methyltransferase</fullName>
            <ecNumber evidence="10">2.1.1.61</ecNumber>
        </recommendedName>
    </domain>
    <domain>
        <recommendedName>
            <fullName evidence="10">FAD-dependent cmnm(5)s(2)U34 oxidoreductase</fullName>
            <ecNumber evidence="10">1.5.-.-</ecNumber>
        </recommendedName>
    </domain>
</protein>
<dbReference type="GO" id="GO:0050660">
    <property type="term" value="F:flavin adenine dinucleotide binding"/>
    <property type="evidence" value="ECO:0007669"/>
    <property type="project" value="UniProtKB-UniRule"/>
</dbReference>
<feature type="domain" description="FAD dependent oxidoreductase" evidence="11">
    <location>
        <begin position="265"/>
        <end position="630"/>
    </location>
</feature>
<dbReference type="PANTHER" id="PTHR13847:SF283">
    <property type="entry name" value="TRNA 5-METHYLAMINOMETHYL-2-THIOURIDINE BIOSYNTHESIS BIFUNCTIONAL PROTEIN MNMC"/>
    <property type="match status" value="1"/>
</dbReference>
<comment type="similarity">
    <text evidence="10">In the N-terminal section; belongs to the methyltransferase superfamily. tRNA (mnm(5)s(2)U34)-methyltransferase family.</text>
</comment>
<comment type="cofactor">
    <cofactor evidence="10">
        <name>FAD</name>
        <dbReference type="ChEBI" id="CHEBI:57692"/>
    </cofactor>
</comment>
<dbReference type="InterPro" id="IPR008471">
    <property type="entry name" value="MnmC-like_methylTransf"/>
</dbReference>
<organism evidence="13 14">
    <name type="scientific">Stutzerimonas stutzeri</name>
    <name type="common">Pseudomonas stutzeri</name>
    <dbReference type="NCBI Taxonomy" id="316"/>
    <lineage>
        <taxon>Bacteria</taxon>
        <taxon>Pseudomonadati</taxon>
        <taxon>Pseudomonadota</taxon>
        <taxon>Gammaproteobacteria</taxon>
        <taxon>Pseudomonadales</taxon>
        <taxon>Pseudomonadaceae</taxon>
        <taxon>Stutzerimonas</taxon>
    </lineage>
</organism>
<keyword evidence="8 10" id="KW-0560">Oxidoreductase</keyword>
<gene>
    <name evidence="10 13" type="primary">mnmC</name>
    <name evidence="13" type="ORF">G7024_07600</name>
</gene>
<sequence length="660" mass="72295">MNDHPAQDAFQHAELDWDENGLPQSRHYGDVYFSRASGLAETEHVFLAQNDLPRRFAAMQPDECLVIGETGFGTGLNFLCAWQLFERSASARARLHFVSVEKHPLTFADMQRALALWPELQAQAEQLLEQYVALNPGYQRLAFAGGRVVLTLLIGDVLECLPSLDARIDAWFLDGFAPAKNPQMWQPALFSEMARLSAPGATLGTFTSAGFVRRGLIEAGFDMQRVPGYGHKREILRGRLQSSTGQVADKPWFARPGRTVRERRAVVIGAGLAGCATAAALAARGWRVSVLERHADAAQEGSGNPQGVLYLKLSAHGTALSKLVVGGFSYTRRLLGHLQQGQDWQASGVLQLIYDDKERQRQAELAEAFPPSLVHPLERDAAEALAGVALTEGGLFYPDAGWAHPPALCRWLLQRPGIELLRHREALDLRRHGEAWQVLGGEGVLAEAPVVVLAGAADAARFEQSAWLPLKRIRGQISALPATARSGQLRTVLCAKGYVAPPRDGTHTLGASFNFQQTDDAPSVAEHQANLEMLEQISTDLYQRLQADPQRTEALQGRVAFRCTSPDYLPLIGPLADPQRFAETYAALARNARQSVQAVCPWLDGLYVNTAHGSRGMISAPLSGELLAAWLDDEPLPLPREVAEACHPNRFLLRKLIRGT</sequence>
<dbReference type="GO" id="GO:0002098">
    <property type="term" value="P:tRNA wobble uridine modification"/>
    <property type="evidence" value="ECO:0007669"/>
    <property type="project" value="TreeGrafter"/>
</dbReference>
<keyword evidence="5 10" id="KW-0949">S-adenosyl-L-methionine</keyword>
<keyword evidence="1 10" id="KW-0963">Cytoplasm</keyword>
<feature type="region of interest" description="FAD-dependent cmnm(5)s(2)U34 oxidoreductase" evidence="10">
    <location>
        <begin position="268"/>
        <end position="660"/>
    </location>
</feature>
<dbReference type="Gene3D" id="3.50.50.60">
    <property type="entry name" value="FAD/NAD(P)-binding domain"/>
    <property type="match status" value="1"/>
</dbReference>
<dbReference type="Pfam" id="PF05430">
    <property type="entry name" value="Methyltransf_30"/>
    <property type="match status" value="1"/>
</dbReference>
<dbReference type="GO" id="GO:0032259">
    <property type="term" value="P:methylation"/>
    <property type="evidence" value="ECO:0007669"/>
    <property type="project" value="UniProtKB-KW"/>
</dbReference>
<evidence type="ECO:0000256" key="2">
    <source>
        <dbReference type="ARBA" id="ARBA00022603"/>
    </source>
</evidence>
<dbReference type="InterPro" id="IPR023032">
    <property type="entry name" value="tRNA_MAMT_biosynth_bifunc_MnmC"/>
</dbReference>
<evidence type="ECO:0000256" key="10">
    <source>
        <dbReference type="HAMAP-Rule" id="MF_01102"/>
    </source>
</evidence>
<comment type="function">
    <text evidence="10">Catalyzes the last two steps in the biosynthesis of 5-methylaminomethyl-2-thiouridine (mnm(5)s(2)U) at the wobble position (U34) in tRNA. Catalyzes the FAD-dependent demodification of cmnm(5)s(2)U34 to nm(5)s(2)U34, followed by the transfer of a methyl group from S-adenosyl-L-methionine to nm(5)s(2)U34, to form mnm(5)s(2)U34.</text>
</comment>
<comment type="similarity">
    <text evidence="10">In the C-terminal section; belongs to the DAO family.</text>
</comment>
<comment type="catalytic activity">
    <reaction evidence="10">
        <text>5-aminomethyl-2-thiouridine(34) in tRNA + S-adenosyl-L-methionine = 5-methylaminomethyl-2-thiouridine(34) in tRNA + S-adenosyl-L-homocysteine + H(+)</text>
        <dbReference type="Rhea" id="RHEA:19569"/>
        <dbReference type="Rhea" id="RHEA-COMP:10195"/>
        <dbReference type="Rhea" id="RHEA-COMP:10197"/>
        <dbReference type="ChEBI" id="CHEBI:15378"/>
        <dbReference type="ChEBI" id="CHEBI:57856"/>
        <dbReference type="ChEBI" id="CHEBI:59789"/>
        <dbReference type="ChEBI" id="CHEBI:74454"/>
        <dbReference type="ChEBI" id="CHEBI:74455"/>
        <dbReference type="EC" id="2.1.1.61"/>
    </reaction>
</comment>
<dbReference type="NCBIfam" id="NF033855">
    <property type="entry name" value="tRNA_MNMC2"/>
    <property type="match status" value="1"/>
</dbReference>
<dbReference type="RefSeq" id="WP_181120153.1">
    <property type="nucleotide sequence ID" value="NZ_JAAMRD010000004.1"/>
</dbReference>
<dbReference type="NCBIfam" id="TIGR03197">
    <property type="entry name" value="MnmC_Cterm"/>
    <property type="match status" value="1"/>
</dbReference>
<feature type="region of interest" description="tRNA (mnm(5)s(2)U34)-methyltransferase" evidence="10">
    <location>
        <begin position="1"/>
        <end position="241"/>
    </location>
</feature>
<dbReference type="AlphaFoldDB" id="A0AA40V5Z1"/>
<name>A0AA40V5Z1_STUST</name>
<evidence type="ECO:0000313" key="14">
    <source>
        <dbReference type="Proteomes" id="UP001138621"/>
    </source>
</evidence>
<dbReference type="InterPro" id="IPR029063">
    <property type="entry name" value="SAM-dependent_MTases_sf"/>
</dbReference>
<evidence type="ECO:0000256" key="3">
    <source>
        <dbReference type="ARBA" id="ARBA00022630"/>
    </source>
</evidence>
<feature type="domain" description="MnmC-like methyltransferase" evidence="12">
    <location>
        <begin position="118"/>
        <end position="239"/>
    </location>
</feature>
<evidence type="ECO:0000259" key="11">
    <source>
        <dbReference type="Pfam" id="PF01266"/>
    </source>
</evidence>
<evidence type="ECO:0000256" key="6">
    <source>
        <dbReference type="ARBA" id="ARBA00022694"/>
    </source>
</evidence>
<dbReference type="SUPFAM" id="SSF51905">
    <property type="entry name" value="FAD/NAD(P)-binding domain"/>
    <property type="match status" value="1"/>
</dbReference>
<proteinExistence type="inferred from homology"/>
<keyword evidence="6 10" id="KW-0819">tRNA processing</keyword>
<dbReference type="EC" id="1.5.-.-" evidence="10"/>
<keyword evidence="9 10" id="KW-0511">Multifunctional enzyme</keyword>
<evidence type="ECO:0000256" key="7">
    <source>
        <dbReference type="ARBA" id="ARBA00022827"/>
    </source>
</evidence>
<evidence type="ECO:0000256" key="1">
    <source>
        <dbReference type="ARBA" id="ARBA00022490"/>
    </source>
</evidence>
<keyword evidence="4 10" id="KW-0808">Transferase</keyword>
<accession>A0AA40V5Z1</accession>
<evidence type="ECO:0000259" key="12">
    <source>
        <dbReference type="Pfam" id="PF05430"/>
    </source>
</evidence>
<dbReference type="GO" id="GO:0016645">
    <property type="term" value="F:oxidoreductase activity, acting on the CH-NH group of donors"/>
    <property type="evidence" value="ECO:0007669"/>
    <property type="project" value="InterPro"/>
</dbReference>
<dbReference type="InterPro" id="IPR017610">
    <property type="entry name" value="tRNA_S-uridine_synth_MnmC_C"/>
</dbReference>
<evidence type="ECO:0000256" key="5">
    <source>
        <dbReference type="ARBA" id="ARBA00022691"/>
    </source>
</evidence>
<dbReference type="GO" id="GO:0005737">
    <property type="term" value="C:cytoplasm"/>
    <property type="evidence" value="ECO:0007669"/>
    <property type="project" value="UniProtKB-SubCell"/>
</dbReference>
<comment type="caution">
    <text evidence="13">The sequence shown here is derived from an EMBL/GenBank/DDBJ whole genome shotgun (WGS) entry which is preliminary data.</text>
</comment>
<dbReference type="SUPFAM" id="SSF53335">
    <property type="entry name" value="S-adenosyl-L-methionine-dependent methyltransferases"/>
    <property type="match status" value="1"/>
</dbReference>
<evidence type="ECO:0000313" key="13">
    <source>
        <dbReference type="EMBL" id="MBA1304271.1"/>
    </source>
</evidence>
<dbReference type="InterPro" id="IPR006076">
    <property type="entry name" value="FAD-dep_OxRdtase"/>
</dbReference>
<evidence type="ECO:0000256" key="8">
    <source>
        <dbReference type="ARBA" id="ARBA00023002"/>
    </source>
</evidence>
<dbReference type="NCBIfam" id="NF002481">
    <property type="entry name" value="PRK01747.1-2"/>
    <property type="match status" value="1"/>
</dbReference>
<comment type="subcellular location">
    <subcellularLocation>
        <location evidence="10">Cytoplasm</location>
    </subcellularLocation>
</comment>
<dbReference type="Gene3D" id="3.40.50.150">
    <property type="entry name" value="Vaccinia Virus protein VP39"/>
    <property type="match status" value="1"/>
</dbReference>
<dbReference type="Pfam" id="PF01266">
    <property type="entry name" value="DAO"/>
    <property type="match status" value="1"/>
</dbReference>
<keyword evidence="3 10" id="KW-0285">Flavoprotein</keyword>
<dbReference type="InterPro" id="IPR047785">
    <property type="entry name" value="tRNA_MNMC2"/>
</dbReference>
<dbReference type="EC" id="2.1.1.61" evidence="10"/>
<dbReference type="PANTHER" id="PTHR13847">
    <property type="entry name" value="SARCOSINE DEHYDROGENASE-RELATED"/>
    <property type="match status" value="1"/>
</dbReference>
<evidence type="ECO:0000256" key="4">
    <source>
        <dbReference type="ARBA" id="ARBA00022679"/>
    </source>
</evidence>